<evidence type="ECO:0000313" key="4">
    <source>
        <dbReference type="Proteomes" id="UP000283210"/>
    </source>
</evidence>
<dbReference type="AlphaFoldDB" id="A0A3S2NTA3"/>
<evidence type="ECO:0000256" key="2">
    <source>
        <dbReference type="SAM" id="SignalP"/>
    </source>
</evidence>
<reference evidence="3 4" key="1">
    <citation type="submission" date="2018-11" db="EMBL/GenBank/DDBJ databases">
        <authorList>
            <person name="Lopez-Roques C."/>
            <person name="Donnadieu C."/>
            <person name="Bouchez O."/>
            <person name="Klopp C."/>
            <person name="Cabau C."/>
            <person name="Zahm M."/>
        </authorList>
    </citation>
    <scope>NUCLEOTIDE SEQUENCE [LARGE SCALE GENOMIC DNA]</scope>
    <source>
        <strain evidence="3">RS831</strain>
        <tissue evidence="3">Whole body</tissue>
    </source>
</reference>
<accession>A0A3S2NTA3</accession>
<proteinExistence type="predicted"/>
<feature type="chain" id="PRO_5018608508" evidence="2">
    <location>
        <begin position="38"/>
        <end position="69"/>
    </location>
</feature>
<keyword evidence="4" id="KW-1185">Reference proteome</keyword>
<dbReference type="Proteomes" id="UP000283210">
    <property type="component" value="Chromosome 24"/>
</dbReference>
<sequence>MCHQRSSGPNIHPGVSRFSPAHLTLFQLLFLGETALAAPHIQTPARCRAPPSLSSPQEFRLSPPHLKGY</sequence>
<name>A0A3S2NTA3_ORYJA</name>
<evidence type="ECO:0000313" key="3">
    <source>
        <dbReference type="EMBL" id="RVE55848.1"/>
    </source>
</evidence>
<feature type="region of interest" description="Disordered" evidence="1">
    <location>
        <begin position="46"/>
        <end position="69"/>
    </location>
</feature>
<keyword evidence="2" id="KW-0732">Signal</keyword>
<feature type="signal peptide" evidence="2">
    <location>
        <begin position="1"/>
        <end position="37"/>
    </location>
</feature>
<evidence type="ECO:0000256" key="1">
    <source>
        <dbReference type="SAM" id="MobiDB-lite"/>
    </source>
</evidence>
<organism evidence="3 4">
    <name type="scientific">Oryzias javanicus</name>
    <name type="common">Javanese ricefish</name>
    <name type="synonym">Aplocheilus javanicus</name>
    <dbReference type="NCBI Taxonomy" id="123683"/>
    <lineage>
        <taxon>Eukaryota</taxon>
        <taxon>Metazoa</taxon>
        <taxon>Chordata</taxon>
        <taxon>Craniata</taxon>
        <taxon>Vertebrata</taxon>
        <taxon>Euteleostomi</taxon>
        <taxon>Actinopterygii</taxon>
        <taxon>Neopterygii</taxon>
        <taxon>Teleostei</taxon>
        <taxon>Neoteleostei</taxon>
        <taxon>Acanthomorphata</taxon>
        <taxon>Ovalentaria</taxon>
        <taxon>Atherinomorphae</taxon>
        <taxon>Beloniformes</taxon>
        <taxon>Adrianichthyidae</taxon>
        <taxon>Oryziinae</taxon>
        <taxon>Oryzias</taxon>
    </lineage>
</organism>
<gene>
    <name evidence="3" type="ORF">OJAV_G00230220</name>
</gene>
<protein>
    <submittedName>
        <fullName evidence="3">Uncharacterized protein</fullName>
    </submittedName>
</protein>
<reference evidence="3 4" key="2">
    <citation type="submission" date="2019-01" db="EMBL/GenBank/DDBJ databases">
        <title>A chromosome length genome reference of the Java medaka (oryzias javanicus).</title>
        <authorList>
            <person name="Herpin A."/>
            <person name="Takehana Y."/>
            <person name="Naruse K."/>
            <person name="Ansai S."/>
            <person name="Kawaguchi M."/>
        </authorList>
    </citation>
    <scope>NUCLEOTIDE SEQUENCE [LARGE SCALE GENOMIC DNA]</scope>
    <source>
        <strain evidence="3">RS831</strain>
        <tissue evidence="3">Whole body</tissue>
    </source>
</reference>
<dbReference type="EMBL" id="CM012460">
    <property type="protein sequence ID" value="RVE55848.1"/>
    <property type="molecule type" value="Genomic_DNA"/>
</dbReference>